<dbReference type="InterPro" id="IPR031610">
    <property type="entry name" value="TIC110"/>
</dbReference>
<proteinExistence type="predicted"/>
<dbReference type="GO" id="GO:0045037">
    <property type="term" value="P:protein import into chloroplast stroma"/>
    <property type="evidence" value="ECO:0007669"/>
    <property type="project" value="TreeGrafter"/>
</dbReference>
<dbReference type="GO" id="GO:0061927">
    <property type="term" value="C:TOC-TIC supercomplex I"/>
    <property type="evidence" value="ECO:0007669"/>
    <property type="project" value="TreeGrafter"/>
</dbReference>
<dbReference type="EMBL" id="JAPFFJ010000007">
    <property type="protein sequence ID" value="KAJ6421864.1"/>
    <property type="molecule type" value="Genomic_DNA"/>
</dbReference>
<protein>
    <submittedName>
        <fullName evidence="1">Uncharacterized protein</fullName>
    </submittedName>
</protein>
<evidence type="ECO:0000313" key="2">
    <source>
        <dbReference type="Proteomes" id="UP001162972"/>
    </source>
</evidence>
<evidence type="ECO:0000313" key="1">
    <source>
        <dbReference type="EMBL" id="KAJ6421864.1"/>
    </source>
</evidence>
<dbReference type="Proteomes" id="UP001162972">
    <property type="component" value="Chromosome 19"/>
</dbReference>
<comment type="caution">
    <text evidence="1">The sequence shown here is derived from an EMBL/GenBank/DDBJ whole genome shotgun (WGS) entry which is preliminary data.</text>
</comment>
<dbReference type="AlphaFoldDB" id="A0AAD6KG11"/>
<name>A0AAD6KG11_9ROSI</name>
<reference evidence="1 2" key="1">
    <citation type="journal article" date="2023" name="Int. J. Mol. Sci.">
        <title>De Novo Assembly and Annotation of 11 Diverse Shrub Willow (Salix) Genomes Reveals Novel Gene Organization in Sex-Linked Regions.</title>
        <authorList>
            <person name="Hyden B."/>
            <person name="Feng K."/>
            <person name="Yates T.B."/>
            <person name="Jawdy S."/>
            <person name="Cereghino C."/>
            <person name="Smart L.B."/>
            <person name="Muchero W."/>
        </authorList>
    </citation>
    <scope>NUCLEOTIDE SEQUENCE [LARGE SCALE GENOMIC DNA]</scope>
    <source>
        <tissue evidence="1">Shoot tip</tissue>
    </source>
</reference>
<sequence length="342" mass="38327">MAENRTEGAKALRKLIQFIGENKTKLGKPGQTEINLKDDLSERERADLYKTYLLYCLTGEVTRIPFGAQITTKKDDSEYLLLNQLGGILGLTVKEIVEVHRSLAEQAFRQQAEVILADGQLTKARIEQLNELQKQVGLPPEYAQKVIKNITTTKMAAALETAINRGRLNMKQIRELKEASIDFNSMISEKLRENLHKKTVDEIFSSGTGEFDEEEVYEKIPIDLNINAEKAKGVVHELARGRLSNSLIQAVALLRQRNQQGVVSTLNDLLACDKAVPSEPLTWEVPEELADLYTIYMKNNPAPEKLCRLQYLLGISDSTATALGETKDSVFSVGAEEEKFVF</sequence>
<organism evidence="1 2">
    <name type="scientific">Salix udensis</name>
    <dbReference type="NCBI Taxonomy" id="889485"/>
    <lineage>
        <taxon>Eukaryota</taxon>
        <taxon>Viridiplantae</taxon>
        <taxon>Streptophyta</taxon>
        <taxon>Embryophyta</taxon>
        <taxon>Tracheophyta</taxon>
        <taxon>Spermatophyta</taxon>
        <taxon>Magnoliopsida</taxon>
        <taxon>eudicotyledons</taxon>
        <taxon>Gunneridae</taxon>
        <taxon>Pentapetalae</taxon>
        <taxon>rosids</taxon>
        <taxon>fabids</taxon>
        <taxon>Malpighiales</taxon>
        <taxon>Salicaceae</taxon>
        <taxon>Saliceae</taxon>
        <taxon>Salix</taxon>
    </lineage>
</organism>
<gene>
    <name evidence="1" type="ORF">OIU84_026900</name>
</gene>
<dbReference type="PANTHER" id="PTHR34935">
    <property type="entry name" value="PROTEIN TIC110, CHLOROPLASTIC"/>
    <property type="match status" value="1"/>
</dbReference>
<dbReference type="PANTHER" id="PTHR34935:SF3">
    <property type="entry name" value="PROTEIN TIC110, CHLOROPLASTIC"/>
    <property type="match status" value="1"/>
</dbReference>
<keyword evidence="2" id="KW-1185">Reference proteome</keyword>
<accession>A0AAD6KG11</accession>